<evidence type="ECO:0000256" key="8">
    <source>
        <dbReference type="ARBA" id="ARBA00012792"/>
    </source>
</evidence>
<dbReference type="GO" id="GO:0008177">
    <property type="term" value="F:succinate dehydrogenase (quinone) activity"/>
    <property type="evidence" value="ECO:0007669"/>
    <property type="project" value="UniProtKB-EC"/>
</dbReference>
<dbReference type="PROSITE" id="PS00197">
    <property type="entry name" value="2FE2S_FER_1"/>
    <property type="match status" value="1"/>
</dbReference>
<evidence type="ECO:0000256" key="2">
    <source>
        <dbReference type="ARBA" id="ARBA00001966"/>
    </source>
</evidence>
<keyword evidence="24" id="KW-1185">Reference proteome</keyword>
<evidence type="ECO:0000256" key="11">
    <source>
        <dbReference type="ARBA" id="ARBA00022532"/>
    </source>
</evidence>
<comment type="cofactor">
    <cofactor evidence="20">
        <name>[2Fe-2S] cluster</name>
        <dbReference type="ChEBI" id="CHEBI:190135"/>
    </cofactor>
</comment>
<dbReference type="EC" id="1.3.5.1" evidence="8"/>
<reference evidence="23 24" key="1">
    <citation type="submission" date="2019-07" db="EMBL/GenBank/DDBJ databases">
        <title>WGS assembly of Gossypium mustelinum.</title>
        <authorList>
            <person name="Chen Z.J."/>
            <person name="Sreedasyam A."/>
            <person name="Ando A."/>
            <person name="Song Q."/>
            <person name="De L."/>
            <person name="Hulse-Kemp A."/>
            <person name="Ding M."/>
            <person name="Ye W."/>
            <person name="Kirkbride R."/>
            <person name="Jenkins J."/>
            <person name="Plott C."/>
            <person name="Lovell J."/>
            <person name="Lin Y.-M."/>
            <person name="Vaughn R."/>
            <person name="Liu B."/>
            <person name="Li W."/>
            <person name="Simpson S."/>
            <person name="Scheffler B."/>
            <person name="Saski C."/>
            <person name="Grover C."/>
            <person name="Hu G."/>
            <person name="Conover J."/>
            <person name="Carlson J."/>
            <person name="Shu S."/>
            <person name="Boston L."/>
            <person name="Williams M."/>
            <person name="Peterson D."/>
            <person name="Mcgee K."/>
            <person name="Jones D."/>
            <person name="Wendel J."/>
            <person name="Stelly D."/>
            <person name="Grimwood J."/>
            <person name="Schmutz J."/>
        </authorList>
    </citation>
    <scope>NUCLEOTIDE SEQUENCE [LARGE SCALE GENOMIC DNA]</scope>
    <source>
        <strain evidence="23">1408120.09</strain>
    </source>
</reference>
<evidence type="ECO:0000256" key="19">
    <source>
        <dbReference type="ARBA" id="ARBA00033304"/>
    </source>
</evidence>
<dbReference type="SUPFAM" id="SSF46548">
    <property type="entry name" value="alpha-helical ferredoxin"/>
    <property type="match status" value="1"/>
</dbReference>
<keyword evidence="14" id="KW-0249">Electron transport</keyword>
<dbReference type="PROSITE" id="PS51379">
    <property type="entry name" value="4FE4S_FER_2"/>
    <property type="match status" value="1"/>
</dbReference>
<evidence type="ECO:0000256" key="12">
    <source>
        <dbReference type="ARBA" id="ARBA00022714"/>
    </source>
</evidence>
<dbReference type="InterPro" id="IPR006058">
    <property type="entry name" value="2Fe2S_fd_BS"/>
</dbReference>
<dbReference type="InterPro" id="IPR025192">
    <property type="entry name" value="Succ_DH/fum_Rdtase_N"/>
</dbReference>
<dbReference type="GO" id="GO:0045273">
    <property type="term" value="C:respiratory chain complex II (succinate dehydrogenase)"/>
    <property type="evidence" value="ECO:0007669"/>
    <property type="project" value="UniProtKB-ARBA"/>
</dbReference>
<evidence type="ECO:0000256" key="18">
    <source>
        <dbReference type="ARBA" id="ARBA00023291"/>
    </source>
</evidence>
<keyword evidence="9" id="KW-0813">Transport</keyword>
<dbReference type="EMBL" id="CM017660">
    <property type="protein sequence ID" value="TYI50527.1"/>
    <property type="molecule type" value="Genomic_DNA"/>
</dbReference>
<dbReference type="Pfam" id="PF13534">
    <property type="entry name" value="Fer4_17"/>
    <property type="match status" value="1"/>
</dbReference>
<evidence type="ECO:0000256" key="17">
    <source>
        <dbReference type="ARBA" id="ARBA00023014"/>
    </source>
</evidence>
<dbReference type="UniPathway" id="UPA00223">
    <property type="reaction ID" value="UER01006"/>
</dbReference>
<dbReference type="GO" id="GO:0046872">
    <property type="term" value="F:metal ion binding"/>
    <property type="evidence" value="ECO:0007669"/>
    <property type="project" value="UniProtKB-KW"/>
</dbReference>
<dbReference type="InterPro" id="IPR004489">
    <property type="entry name" value="Succ_DH/fum_Rdtase_Fe-S"/>
</dbReference>
<dbReference type="PANTHER" id="PTHR11921:SF40">
    <property type="entry name" value="SUCCINATE DEHYDROGENASE [UBIQUINONE] IRON-SULFUR SUBUNIT 3, MITOCHONDRIAL"/>
    <property type="match status" value="1"/>
</dbReference>
<evidence type="ECO:0000313" key="23">
    <source>
        <dbReference type="EMBL" id="TYI50527.1"/>
    </source>
</evidence>
<dbReference type="InterPro" id="IPR012675">
    <property type="entry name" value="Beta-grasp_dom_sf"/>
</dbReference>
<dbReference type="GO" id="GO:0022904">
    <property type="term" value="P:respiratory electron transport chain"/>
    <property type="evidence" value="ECO:0007669"/>
    <property type="project" value="TreeGrafter"/>
</dbReference>
<comment type="pathway">
    <text evidence="5">Carbohydrate metabolism; tricarboxylic acid cycle; fumarate from succinate (eukaryal route): step 1/1.</text>
</comment>
<comment type="catalytic activity">
    <reaction evidence="21">
        <text>a quinone + succinate = fumarate + a quinol</text>
        <dbReference type="Rhea" id="RHEA:40523"/>
        <dbReference type="ChEBI" id="CHEBI:24646"/>
        <dbReference type="ChEBI" id="CHEBI:29806"/>
        <dbReference type="ChEBI" id="CHEBI:30031"/>
        <dbReference type="ChEBI" id="CHEBI:132124"/>
        <dbReference type="EC" id="1.3.5.1"/>
    </reaction>
</comment>
<keyword evidence="13" id="KW-0479">Metal-binding</keyword>
<dbReference type="SUPFAM" id="SSF54292">
    <property type="entry name" value="2Fe-2S ferredoxin-like"/>
    <property type="match status" value="1"/>
</dbReference>
<dbReference type="Gene3D" id="3.10.20.30">
    <property type="match status" value="1"/>
</dbReference>
<dbReference type="PROSITE" id="PS00198">
    <property type="entry name" value="4FE4S_FER_1"/>
    <property type="match status" value="1"/>
</dbReference>
<evidence type="ECO:0000256" key="16">
    <source>
        <dbReference type="ARBA" id="ARBA00023004"/>
    </source>
</evidence>
<dbReference type="InterPro" id="IPR036010">
    <property type="entry name" value="2Fe-2S_ferredoxin-like_sf"/>
</dbReference>
<evidence type="ECO:0000256" key="20">
    <source>
        <dbReference type="ARBA" id="ARBA00034078"/>
    </source>
</evidence>
<name>A0A5D2SBU0_GOSMU</name>
<gene>
    <name evidence="23" type="ORF">E1A91_D12G107500v1</name>
</gene>
<evidence type="ECO:0000256" key="6">
    <source>
        <dbReference type="ARBA" id="ARBA00009433"/>
    </source>
</evidence>
<evidence type="ECO:0000256" key="9">
    <source>
        <dbReference type="ARBA" id="ARBA00022448"/>
    </source>
</evidence>
<dbReference type="GO" id="GO:0009055">
    <property type="term" value="F:electron transfer activity"/>
    <property type="evidence" value="ECO:0007669"/>
    <property type="project" value="InterPro"/>
</dbReference>
<comment type="subcellular location">
    <subcellularLocation>
        <location evidence="4">Mitochondrion inner membrane</location>
        <topology evidence="4">Peripheral membrane protein</topology>
        <orientation evidence="4">Matrix side</orientation>
    </subcellularLocation>
</comment>
<dbReference type="Proteomes" id="UP000323597">
    <property type="component" value="Chromosome D12"/>
</dbReference>
<keyword evidence="16" id="KW-0408">Iron</keyword>
<proteinExistence type="inferred from homology"/>
<feature type="non-terminal residue" evidence="23">
    <location>
        <position position="1"/>
    </location>
</feature>
<evidence type="ECO:0000256" key="10">
    <source>
        <dbReference type="ARBA" id="ARBA00022485"/>
    </source>
</evidence>
<evidence type="ECO:0000256" key="15">
    <source>
        <dbReference type="ARBA" id="ARBA00023002"/>
    </source>
</evidence>
<dbReference type="FunFam" id="1.10.1060.10:FF:000001">
    <property type="entry name" value="Succinate dehydrogenase iron-sulfur subunit SdhB"/>
    <property type="match status" value="1"/>
</dbReference>
<feature type="domain" description="4Fe-4S ferredoxin-type" evidence="22">
    <location>
        <begin position="172"/>
        <end position="202"/>
    </location>
</feature>
<sequence>CCNGYNNVARILGKDRKQKQNFPVLEGHPAAQQHAEIAVERSGEIHDRVKKLHKGFKIYRWNPDHPTNNKPFLQSSYVDLSNCGPMVLDALQKIKGEDDSSLSYRRSCREGICGSCAMNVDGSNTVACLKPIDVDTRKPTVLTPLPHMSIEPWLKTKRAPEEGREYRQSPAERKKLDGLYECILCACCSTACPSYWWNPEEFGLAPLLHAFRWISDRLQSLTEDHKRLYRCRTIKNCAAACPKSLNPADAIHKMKIKHVISQLVEKVGST</sequence>
<evidence type="ECO:0000256" key="13">
    <source>
        <dbReference type="ARBA" id="ARBA00022723"/>
    </source>
</evidence>
<dbReference type="GO" id="GO:0051538">
    <property type="term" value="F:3 iron, 4 sulfur cluster binding"/>
    <property type="evidence" value="ECO:0007669"/>
    <property type="project" value="UniProtKB-KW"/>
</dbReference>
<dbReference type="Pfam" id="PF13085">
    <property type="entry name" value="Fer2_3"/>
    <property type="match status" value="1"/>
</dbReference>
<comment type="cofactor">
    <cofactor evidence="1">
        <name>[3Fe-4S] cluster</name>
        <dbReference type="ChEBI" id="CHEBI:21137"/>
    </cofactor>
</comment>
<evidence type="ECO:0000256" key="4">
    <source>
        <dbReference type="ARBA" id="ARBA00004443"/>
    </source>
</evidence>
<evidence type="ECO:0000256" key="21">
    <source>
        <dbReference type="ARBA" id="ARBA00049220"/>
    </source>
</evidence>
<dbReference type="GO" id="GO:0051539">
    <property type="term" value="F:4 iron, 4 sulfur cluster binding"/>
    <property type="evidence" value="ECO:0007669"/>
    <property type="project" value="UniProtKB-KW"/>
</dbReference>
<comment type="function">
    <text evidence="3">Iron-sulfur protein (IP) subunit of succinate dehydrogenase (SDH) that is involved in complex II of the mitochondrial electron transport chain and is responsible for transferring electrons from succinate to ubiquinone (coenzyme Q).</text>
</comment>
<comment type="similarity">
    <text evidence="6">Belongs to the succinate dehydrogenase/fumarate reductase iron-sulfur protein family.</text>
</comment>
<dbReference type="GO" id="GO:0006099">
    <property type="term" value="P:tricarboxylic acid cycle"/>
    <property type="evidence" value="ECO:0007669"/>
    <property type="project" value="UniProtKB-UniPathway"/>
</dbReference>
<evidence type="ECO:0000256" key="7">
    <source>
        <dbReference type="ARBA" id="ARBA00011313"/>
    </source>
</evidence>
<keyword evidence="17" id="KW-0411">Iron-sulfur</keyword>
<organism evidence="23 24">
    <name type="scientific">Gossypium mustelinum</name>
    <name type="common">Cotton</name>
    <name type="synonym">Gossypium caicoense</name>
    <dbReference type="NCBI Taxonomy" id="34275"/>
    <lineage>
        <taxon>Eukaryota</taxon>
        <taxon>Viridiplantae</taxon>
        <taxon>Streptophyta</taxon>
        <taxon>Embryophyta</taxon>
        <taxon>Tracheophyta</taxon>
        <taxon>Spermatophyta</taxon>
        <taxon>Magnoliopsida</taxon>
        <taxon>eudicotyledons</taxon>
        <taxon>Gunneridae</taxon>
        <taxon>Pentapetalae</taxon>
        <taxon>rosids</taxon>
        <taxon>malvids</taxon>
        <taxon>Malvales</taxon>
        <taxon>Malvaceae</taxon>
        <taxon>Malvoideae</taxon>
        <taxon>Gossypium</taxon>
    </lineage>
</organism>
<dbReference type="InterPro" id="IPR017896">
    <property type="entry name" value="4Fe4S_Fe-S-bd"/>
</dbReference>
<dbReference type="PANTHER" id="PTHR11921">
    <property type="entry name" value="SUCCINATE DEHYDROGENASE IRON-SULFUR PROTEIN"/>
    <property type="match status" value="1"/>
</dbReference>
<keyword evidence="18" id="KW-0003">3Fe-4S</keyword>
<evidence type="ECO:0000256" key="3">
    <source>
        <dbReference type="ARBA" id="ARBA00002787"/>
    </source>
</evidence>
<keyword evidence="15" id="KW-0560">Oxidoreductase</keyword>
<dbReference type="Gene3D" id="1.10.1060.10">
    <property type="entry name" value="Alpha-helical ferredoxin"/>
    <property type="match status" value="1"/>
</dbReference>
<comment type="cofactor">
    <cofactor evidence="2">
        <name>[4Fe-4S] cluster</name>
        <dbReference type="ChEBI" id="CHEBI:49883"/>
    </cofactor>
</comment>
<dbReference type="GO" id="GO:0005743">
    <property type="term" value="C:mitochondrial inner membrane"/>
    <property type="evidence" value="ECO:0007669"/>
    <property type="project" value="UniProtKB-SubCell"/>
</dbReference>
<dbReference type="InterPro" id="IPR017900">
    <property type="entry name" value="4Fe4S_Fe_S_CS"/>
</dbReference>
<keyword evidence="12" id="KW-0001">2Fe-2S</keyword>
<keyword evidence="10" id="KW-0004">4Fe-4S</keyword>
<dbReference type="InterPro" id="IPR050573">
    <property type="entry name" value="SDH/FRD_Iron-Sulfur"/>
</dbReference>
<dbReference type="NCBIfam" id="TIGR00384">
    <property type="entry name" value="dhsB"/>
    <property type="match status" value="2"/>
</dbReference>
<protein>
    <recommendedName>
        <fullName evidence="8">succinate dehydrogenase</fullName>
        <ecNumber evidence="8">1.3.5.1</ecNumber>
    </recommendedName>
    <alternativeName>
        <fullName evidence="19">Iron-sulfur subunit of complex II</fullName>
    </alternativeName>
</protein>
<dbReference type="InterPro" id="IPR009051">
    <property type="entry name" value="Helical_ferredxn"/>
</dbReference>
<dbReference type="GO" id="GO:0051537">
    <property type="term" value="F:2 iron, 2 sulfur cluster binding"/>
    <property type="evidence" value="ECO:0007669"/>
    <property type="project" value="UniProtKB-KW"/>
</dbReference>
<evidence type="ECO:0000259" key="22">
    <source>
        <dbReference type="PROSITE" id="PS51379"/>
    </source>
</evidence>
<accession>A0A5D2SBU0</accession>
<evidence type="ECO:0000313" key="24">
    <source>
        <dbReference type="Proteomes" id="UP000323597"/>
    </source>
</evidence>
<evidence type="ECO:0000256" key="14">
    <source>
        <dbReference type="ARBA" id="ARBA00022982"/>
    </source>
</evidence>
<evidence type="ECO:0000256" key="1">
    <source>
        <dbReference type="ARBA" id="ARBA00001927"/>
    </source>
</evidence>
<dbReference type="AlphaFoldDB" id="A0A5D2SBU0"/>
<keyword evidence="11" id="KW-0816">Tricarboxylic acid cycle</keyword>
<evidence type="ECO:0000256" key="5">
    <source>
        <dbReference type="ARBA" id="ARBA00004788"/>
    </source>
</evidence>
<comment type="subunit">
    <text evidence="7">Component of complex II composed of eight subunits in plants: four classical SDH subunits SDH1, SDH2, SDH3 and SDH4 (a flavoprotein (FP), an iron-sulfur protein (IP), and a cytochrome b composed of a large and a small subunit.), as well as four subunits unknown in mitochondria from bacteria and heterotrophic eukaryotes.</text>
</comment>